<dbReference type="AlphaFoldDB" id="A0A9E2SAZ9"/>
<feature type="chain" id="PRO_5039095435" evidence="2">
    <location>
        <begin position="20"/>
        <end position="972"/>
    </location>
</feature>
<feature type="region of interest" description="Disordered" evidence="1">
    <location>
        <begin position="288"/>
        <end position="313"/>
    </location>
</feature>
<keyword evidence="5" id="KW-1185">Reference proteome</keyword>
<keyword evidence="2" id="KW-0732">Signal</keyword>
<organism evidence="4 5">
    <name type="scientific">Pinibacter aurantiacus</name>
    <dbReference type="NCBI Taxonomy" id="2851599"/>
    <lineage>
        <taxon>Bacteria</taxon>
        <taxon>Pseudomonadati</taxon>
        <taxon>Bacteroidota</taxon>
        <taxon>Chitinophagia</taxon>
        <taxon>Chitinophagales</taxon>
        <taxon>Chitinophagaceae</taxon>
        <taxon>Pinibacter</taxon>
    </lineage>
</organism>
<evidence type="ECO:0000313" key="4">
    <source>
        <dbReference type="EMBL" id="MBV4357997.1"/>
    </source>
</evidence>
<proteinExistence type="predicted"/>
<feature type="region of interest" description="Disordered" evidence="1">
    <location>
        <begin position="936"/>
        <end position="972"/>
    </location>
</feature>
<evidence type="ECO:0000256" key="2">
    <source>
        <dbReference type="SAM" id="SignalP"/>
    </source>
</evidence>
<evidence type="ECO:0000259" key="3">
    <source>
        <dbReference type="Pfam" id="PF14905"/>
    </source>
</evidence>
<reference evidence="4" key="1">
    <citation type="submission" date="2021-06" db="EMBL/GenBank/DDBJ databases">
        <authorList>
            <person name="Huq M.A."/>
        </authorList>
    </citation>
    <scope>NUCLEOTIDE SEQUENCE</scope>
    <source>
        <strain evidence="4">MAH-26</strain>
    </source>
</reference>
<dbReference type="Pfam" id="PF14905">
    <property type="entry name" value="OMP_b-brl_3"/>
    <property type="match status" value="1"/>
</dbReference>
<accession>A0A9E2SAZ9</accession>
<sequence length="972" mass="107873">MKRILLLVFAVFAAIVTNAQSFTVKGKIVEDTAKKAVPNANVELTQGTAVKRGAVTDNKGSFLIQNVEPGKYILKISRINYKNFQKNIEVTNADIDFGDITVLREAKSLSEVVVTAKTPPSQQKNDTTEFNSKAFKVNPDATAEDLIQKMPTITVQNGQVQAQGENVQKVLVDGKPFFGDDATSALRNLPAEIIDKIQVYDQKSDQAQFTGFDDGNQYKTLNIVTKSNRRAGQFGKVFGGYGTDNHYTAGGNINIFNGDSRISIIGQSNNINQQNFSTEDLLGVTGGSGRGGGGFGGGRGGGRGAGGSNNNIGNFQVGQQSGISKTNAFGINYTDNWGKKINVSGSYFFNRSDNDLVQNTDRTNLLKDSGRTHYLEDLASKTMNVNHRFNFLFEYKIDSFNSLQIRPRLSYQINDGSSITNGNTNTVPDGLPINRSTNIANSDLNGYNFSNNILFRHSFKKKGRTFSLNINNGFTKNDGNGKLLAETDYYDAFGAPSDTTLTNQISKSNSDGWTMAVNGTYTEPIGKNSQLMASYQWTDQQSKSDKETYLYNANQKEYSQLDTTQTNKFKSDYITQQAGLGYNYQKQKINLMVRGAFQWADLNNDQFFPKPFSLQKGFNSILPMALFQYRISQHENLRINYRTNTNNPSIAQLQDVLDKTNPLQLSTGNPNLKQTYQQTLNIRYNKSNTQKGTSMFAFINGSFSDNYITNNTITAVKDSVLLTGDTLHKGSQFIYPVNINGYWNSRAFVTFGFPVGFLKSNLNLNATAGYTNAPGLVNSQENTAKTQNYSVGIVLASNISEKVDFTISSSSSYNITKNTAQSYANNNYFSQATSLRFNWIFGKNFVYNTDVTHTYYNGISGNPNYFLWNMAVGKKFLKDNRGDLRLSVYDILKQNQSITRTVDPSYYQDVKTNVLQRYFMLTFTYTLRNFKTKGTTIPENQYNEQRPPSMRVGPPPGGAGPPPGDGGGPPMF</sequence>
<feature type="compositionally biased region" description="Polar residues" evidence="1">
    <location>
        <begin position="936"/>
        <end position="946"/>
    </location>
</feature>
<feature type="compositionally biased region" description="Gly residues" evidence="1">
    <location>
        <begin position="288"/>
        <end position="307"/>
    </location>
</feature>
<feature type="signal peptide" evidence="2">
    <location>
        <begin position="1"/>
        <end position="19"/>
    </location>
</feature>
<evidence type="ECO:0000313" key="5">
    <source>
        <dbReference type="Proteomes" id="UP000812270"/>
    </source>
</evidence>
<evidence type="ECO:0000256" key="1">
    <source>
        <dbReference type="SAM" id="MobiDB-lite"/>
    </source>
</evidence>
<dbReference type="InterPro" id="IPR041700">
    <property type="entry name" value="OMP_b-brl_3"/>
</dbReference>
<feature type="domain" description="Outer membrane protein beta-barrel" evidence="3">
    <location>
        <begin position="457"/>
        <end position="925"/>
    </location>
</feature>
<dbReference type="Pfam" id="PF13715">
    <property type="entry name" value="CarbopepD_reg_2"/>
    <property type="match status" value="1"/>
</dbReference>
<gene>
    <name evidence="4" type="ORF">KTO63_12610</name>
</gene>
<dbReference type="Proteomes" id="UP000812270">
    <property type="component" value="Unassembled WGS sequence"/>
</dbReference>
<name>A0A9E2SAZ9_9BACT</name>
<comment type="caution">
    <text evidence="4">The sequence shown here is derived from an EMBL/GenBank/DDBJ whole genome shotgun (WGS) entry which is preliminary data.</text>
</comment>
<dbReference type="RefSeq" id="WP_217791648.1">
    <property type="nucleotide sequence ID" value="NZ_JAHSPG010000008.1"/>
</dbReference>
<protein>
    <submittedName>
        <fullName evidence="4">Outer membrane beta-barrel protein</fullName>
    </submittedName>
</protein>
<feature type="compositionally biased region" description="Pro residues" evidence="1">
    <location>
        <begin position="953"/>
        <end position="964"/>
    </location>
</feature>
<dbReference type="EMBL" id="JAHSPG010000008">
    <property type="protein sequence ID" value="MBV4357997.1"/>
    <property type="molecule type" value="Genomic_DNA"/>
</dbReference>